<reference evidence="1" key="2">
    <citation type="submission" date="2021-09" db="EMBL/GenBank/DDBJ databases">
        <authorList>
            <person name="Gilroy R."/>
        </authorList>
    </citation>
    <scope>NUCLEOTIDE SEQUENCE</scope>
    <source>
        <strain evidence="1">1277</strain>
    </source>
</reference>
<dbReference type="EMBL" id="DYUB01000054">
    <property type="protein sequence ID" value="HJG95760.1"/>
    <property type="molecule type" value="Genomic_DNA"/>
</dbReference>
<evidence type="ECO:0000313" key="1">
    <source>
        <dbReference type="EMBL" id="HJG95760.1"/>
    </source>
</evidence>
<proteinExistence type="predicted"/>
<dbReference type="AlphaFoldDB" id="A0A921MZ98"/>
<protein>
    <submittedName>
        <fullName evidence="1">Uncharacterized protein</fullName>
    </submittedName>
</protein>
<gene>
    <name evidence="1" type="ORF">K8V90_01505</name>
</gene>
<name>A0A921MZ98_9FIRM</name>
<comment type="caution">
    <text evidence="1">The sequence shown here is derived from an EMBL/GenBank/DDBJ whole genome shotgun (WGS) entry which is preliminary data.</text>
</comment>
<organism evidence="1 2">
    <name type="scientific">Romboutsia timonensis</name>
    <dbReference type="NCBI Taxonomy" id="1776391"/>
    <lineage>
        <taxon>Bacteria</taxon>
        <taxon>Bacillati</taxon>
        <taxon>Bacillota</taxon>
        <taxon>Clostridia</taxon>
        <taxon>Peptostreptococcales</taxon>
        <taxon>Peptostreptococcaceae</taxon>
        <taxon>Romboutsia</taxon>
    </lineage>
</organism>
<reference evidence="1" key="1">
    <citation type="journal article" date="2021" name="PeerJ">
        <title>Extensive microbial diversity within the chicken gut microbiome revealed by metagenomics and culture.</title>
        <authorList>
            <person name="Gilroy R."/>
            <person name="Ravi A."/>
            <person name="Getino M."/>
            <person name="Pursley I."/>
            <person name="Horton D.L."/>
            <person name="Alikhan N.F."/>
            <person name="Baker D."/>
            <person name="Gharbi K."/>
            <person name="Hall N."/>
            <person name="Watson M."/>
            <person name="Adriaenssens E.M."/>
            <person name="Foster-Nyarko E."/>
            <person name="Jarju S."/>
            <person name="Secka A."/>
            <person name="Antonio M."/>
            <person name="Oren A."/>
            <person name="Chaudhuri R.R."/>
            <person name="La Ragione R."/>
            <person name="Hildebrand F."/>
            <person name="Pallen M.J."/>
        </authorList>
    </citation>
    <scope>NUCLEOTIDE SEQUENCE</scope>
    <source>
        <strain evidence="1">1277</strain>
    </source>
</reference>
<evidence type="ECO:0000313" key="2">
    <source>
        <dbReference type="Proteomes" id="UP000776700"/>
    </source>
</evidence>
<accession>A0A921MZ98</accession>
<sequence length="67" mass="8057">MRIERCYNCDGELIGEYQVMIYEPNLQFVKCCCMDCAEELKKANEEILYDRSETVRRQVIRILKKCE</sequence>
<dbReference type="Proteomes" id="UP000776700">
    <property type="component" value="Unassembled WGS sequence"/>
</dbReference>